<name>A0AAV7PP89_PLEWA</name>
<keyword evidence="2" id="KW-1185">Reference proteome</keyword>
<protein>
    <submittedName>
        <fullName evidence="1">Uncharacterized protein</fullName>
    </submittedName>
</protein>
<organism evidence="1 2">
    <name type="scientific">Pleurodeles waltl</name>
    <name type="common">Iberian ribbed newt</name>
    <dbReference type="NCBI Taxonomy" id="8319"/>
    <lineage>
        <taxon>Eukaryota</taxon>
        <taxon>Metazoa</taxon>
        <taxon>Chordata</taxon>
        <taxon>Craniata</taxon>
        <taxon>Vertebrata</taxon>
        <taxon>Euteleostomi</taxon>
        <taxon>Amphibia</taxon>
        <taxon>Batrachia</taxon>
        <taxon>Caudata</taxon>
        <taxon>Salamandroidea</taxon>
        <taxon>Salamandridae</taxon>
        <taxon>Pleurodelinae</taxon>
        <taxon>Pleurodeles</taxon>
    </lineage>
</organism>
<dbReference type="EMBL" id="JANPWB010000011">
    <property type="protein sequence ID" value="KAJ1130122.1"/>
    <property type="molecule type" value="Genomic_DNA"/>
</dbReference>
<evidence type="ECO:0000313" key="1">
    <source>
        <dbReference type="EMBL" id="KAJ1130122.1"/>
    </source>
</evidence>
<comment type="caution">
    <text evidence="1">The sequence shown here is derived from an EMBL/GenBank/DDBJ whole genome shotgun (WGS) entry which is preliminary data.</text>
</comment>
<evidence type="ECO:0000313" key="2">
    <source>
        <dbReference type="Proteomes" id="UP001066276"/>
    </source>
</evidence>
<sequence>MGSCATDSTALRPATVIHSLSQACRQSMMNRVGSAAIAAGRRSHEYRGWRCGITAPGMQELDPTPDNQAAAPEAGTCAQLSQGVIMHI</sequence>
<proteinExistence type="predicted"/>
<dbReference type="Proteomes" id="UP001066276">
    <property type="component" value="Chromosome 7"/>
</dbReference>
<gene>
    <name evidence="1" type="ORF">NDU88_008478</name>
</gene>
<accession>A0AAV7PP89</accession>
<reference evidence="1" key="1">
    <citation type="journal article" date="2022" name="bioRxiv">
        <title>Sequencing and chromosome-scale assembly of the giantPleurodeles waltlgenome.</title>
        <authorList>
            <person name="Brown T."/>
            <person name="Elewa A."/>
            <person name="Iarovenko S."/>
            <person name="Subramanian E."/>
            <person name="Araus A.J."/>
            <person name="Petzold A."/>
            <person name="Susuki M."/>
            <person name="Suzuki K.-i.T."/>
            <person name="Hayashi T."/>
            <person name="Toyoda A."/>
            <person name="Oliveira C."/>
            <person name="Osipova E."/>
            <person name="Leigh N.D."/>
            <person name="Simon A."/>
            <person name="Yun M.H."/>
        </authorList>
    </citation>
    <scope>NUCLEOTIDE SEQUENCE</scope>
    <source>
        <strain evidence="1">20211129_DDA</strain>
        <tissue evidence="1">Liver</tissue>
    </source>
</reference>
<dbReference type="AlphaFoldDB" id="A0AAV7PP89"/>